<dbReference type="Pfam" id="PF04170">
    <property type="entry name" value="NlpE"/>
    <property type="match status" value="1"/>
</dbReference>
<keyword evidence="1" id="KW-0732">Signal</keyword>
<sequence>MKKSILALSLASLVLVACSKTENKKTEEQQTPPPTTTTEAVSETAIADTAHTAENSLDWNGTYKGVLPCADCEGIETELKLNLDKTYEIKETYLGKSDGKAFESKGSFQFDSKNSSIIALDKAGDNRKYFVAEGHLKALDLEGNQITGALADKYQLKKEVK</sequence>
<evidence type="ECO:0008006" key="4">
    <source>
        <dbReference type="Google" id="ProtNLM"/>
    </source>
</evidence>
<feature type="signal peptide" evidence="1">
    <location>
        <begin position="1"/>
        <end position="19"/>
    </location>
</feature>
<evidence type="ECO:0000256" key="1">
    <source>
        <dbReference type="SAM" id="SignalP"/>
    </source>
</evidence>
<gene>
    <name evidence="2" type="ORF">F990_00962</name>
</gene>
<dbReference type="STRING" id="202955.GCA_000759995_03238"/>
<reference evidence="2 3" key="1">
    <citation type="submission" date="2013-10" db="EMBL/GenBank/DDBJ databases">
        <title>The Genome Sequence of Acinetobacter tjernbergiae CIP107465.</title>
        <authorList>
            <consortium name="The Broad Institute Genomics Platform"/>
            <consortium name="The Broad Institute Genome Sequencing Center for Infectious Disease"/>
            <person name="Cerqueira G."/>
            <person name="Feldgarden M."/>
            <person name="Courvalin P."/>
            <person name="Grillot-Courvalin C."/>
            <person name="Clermont D."/>
            <person name="Rocha E."/>
            <person name="Yoon E.-J."/>
            <person name="Nemec A."/>
            <person name="Young S.K."/>
            <person name="Zeng Q."/>
            <person name="Gargeya S."/>
            <person name="Fitzgerald M."/>
            <person name="Abouelleil A."/>
            <person name="Alvarado L."/>
            <person name="Berlin A.M."/>
            <person name="Chapman S.B."/>
            <person name="Gainer-Dewar J."/>
            <person name="Goldberg J."/>
            <person name="Gnerre S."/>
            <person name="Griggs A."/>
            <person name="Gujja S."/>
            <person name="Hansen M."/>
            <person name="Howarth C."/>
            <person name="Imamovic A."/>
            <person name="Ireland A."/>
            <person name="Larimer J."/>
            <person name="McCowan C."/>
            <person name="Murphy C."/>
            <person name="Pearson M."/>
            <person name="Poon T.W."/>
            <person name="Priest M."/>
            <person name="Roberts A."/>
            <person name="Saif S."/>
            <person name="Shea T."/>
            <person name="Sykes S."/>
            <person name="Wortman J."/>
            <person name="Nusbaum C."/>
            <person name="Birren B."/>
        </authorList>
    </citation>
    <scope>NUCLEOTIDE SEQUENCE [LARGE SCALE GENOMIC DNA]</scope>
    <source>
        <strain evidence="2 3">CIP 107465</strain>
    </source>
</reference>
<dbReference type="AlphaFoldDB" id="V2UPF7"/>
<dbReference type="Gene3D" id="2.40.128.640">
    <property type="match status" value="1"/>
</dbReference>
<protein>
    <recommendedName>
        <fullName evidence="4">Lipoprotein NlpE</fullName>
    </recommendedName>
</protein>
<dbReference type="PROSITE" id="PS51257">
    <property type="entry name" value="PROKAR_LIPOPROTEIN"/>
    <property type="match status" value="1"/>
</dbReference>
<evidence type="ECO:0000313" key="3">
    <source>
        <dbReference type="Proteomes" id="UP000017404"/>
    </source>
</evidence>
<dbReference type="RefSeq" id="WP_018677281.1">
    <property type="nucleotide sequence ID" value="NZ_AYEV01000007.1"/>
</dbReference>
<dbReference type="InterPro" id="IPR007298">
    <property type="entry name" value="Cu-R_lipoprotein_NlpE"/>
</dbReference>
<accession>V2UPF7</accession>
<dbReference type="Proteomes" id="UP000017404">
    <property type="component" value="Unassembled WGS sequence"/>
</dbReference>
<dbReference type="EMBL" id="AYEV01000007">
    <property type="protein sequence ID" value="ESK56628.1"/>
    <property type="molecule type" value="Genomic_DNA"/>
</dbReference>
<comment type="caution">
    <text evidence="2">The sequence shown here is derived from an EMBL/GenBank/DDBJ whole genome shotgun (WGS) entry which is preliminary data.</text>
</comment>
<evidence type="ECO:0000313" key="2">
    <source>
        <dbReference type="EMBL" id="ESK56628.1"/>
    </source>
</evidence>
<keyword evidence="3" id="KW-1185">Reference proteome</keyword>
<organism evidence="2 3">
    <name type="scientific">Acinetobacter tjernbergiae DSM 14971 = CIP 107465</name>
    <dbReference type="NCBI Taxonomy" id="1120928"/>
    <lineage>
        <taxon>Bacteria</taxon>
        <taxon>Pseudomonadati</taxon>
        <taxon>Pseudomonadota</taxon>
        <taxon>Gammaproteobacteria</taxon>
        <taxon>Moraxellales</taxon>
        <taxon>Moraxellaceae</taxon>
        <taxon>Acinetobacter</taxon>
    </lineage>
</organism>
<name>V2UPF7_9GAMM</name>
<dbReference type="PATRIC" id="fig|1120928.5.peg.986"/>
<proteinExistence type="predicted"/>
<feature type="chain" id="PRO_5004709784" description="Lipoprotein NlpE" evidence="1">
    <location>
        <begin position="20"/>
        <end position="161"/>
    </location>
</feature>
<dbReference type="eggNOG" id="COG3015">
    <property type="taxonomic scope" value="Bacteria"/>
</dbReference>
<dbReference type="OrthoDB" id="5348860at2"/>